<feature type="domain" description="Phospholipid/glycerol acyltransferase" evidence="2">
    <location>
        <begin position="222"/>
        <end position="343"/>
    </location>
</feature>
<feature type="compositionally biased region" description="Low complexity" evidence="1">
    <location>
        <begin position="10"/>
        <end position="24"/>
    </location>
</feature>
<feature type="compositionally biased region" description="Low complexity" evidence="1">
    <location>
        <begin position="47"/>
        <end position="58"/>
    </location>
</feature>
<dbReference type="SUPFAM" id="SSF69593">
    <property type="entry name" value="Glycerol-3-phosphate (1)-acyltransferase"/>
    <property type="match status" value="1"/>
</dbReference>
<protein>
    <submittedName>
        <fullName evidence="3">Glycerol acyltransferase</fullName>
    </submittedName>
</protein>
<gene>
    <name evidence="3" type="ORF">CJ255_20650</name>
</gene>
<evidence type="ECO:0000313" key="4">
    <source>
        <dbReference type="Proteomes" id="UP000220527"/>
    </source>
</evidence>
<evidence type="ECO:0000256" key="1">
    <source>
        <dbReference type="SAM" id="MobiDB-lite"/>
    </source>
</evidence>
<comment type="caution">
    <text evidence="3">The sequence shown here is derived from an EMBL/GenBank/DDBJ whole genome shotgun (WGS) entry which is preliminary data.</text>
</comment>
<sequence>MNQHEPQTNGDETPADAAAEGAAPSKPATRRARSKPASAPQPEEGIPPQGAPSAAPQEEPSPAPAPQASLYGDGSNEEVPIGGATNSLYDAELEVRHSADQAEGQQAFLGNLAAGVLQLIGDNLRRMTEEQAEKVNALLRGIDLKDYLDPDFWRGIGMVLQYQIDEQVSFVKRRISGDYTTDPYGMDRELIEVARPFLNFMYRTWWRISAEGLEHVPAEGRGLLVGNHSGVLPWDGAMIAVAVGEEHPAQNQRIVRSLYLHWFSSLPFVAPAIAALGNVPGLPENAVRLLEDDELVCVFPEGVKGVGKLFKDRYQLARFGRGGFVQAAIRAQAPIIPVAVVGAEEIYPMLANATPIARLLGMPFFPITPFFPWLGPAGIIPLPTRWSITFCEPLPTDMYDPSEADDPITVLGLSEIVRNTIQTTLDARLAQHRSVF</sequence>
<reference evidence="4" key="1">
    <citation type="submission" date="2017-08" db="EMBL/GenBank/DDBJ databases">
        <authorList>
            <person name="Grouzdev D.S."/>
            <person name="Gaisin V.A."/>
            <person name="Rysina M.S."/>
            <person name="Gorlenko V.M."/>
        </authorList>
    </citation>
    <scope>NUCLEOTIDE SEQUENCE [LARGE SCALE GENOMIC DNA]</scope>
    <source>
        <strain evidence="4">Kir15-3F</strain>
    </source>
</reference>
<dbReference type="OrthoDB" id="9803035at2"/>
<dbReference type="SMART" id="SM00563">
    <property type="entry name" value="PlsC"/>
    <property type="match status" value="1"/>
</dbReference>
<evidence type="ECO:0000313" key="3">
    <source>
        <dbReference type="EMBL" id="PDW00508.1"/>
    </source>
</evidence>
<dbReference type="EMBL" id="NQWI01000182">
    <property type="protein sequence ID" value="PDW00508.1"/>
    <property type="molecule type" value="Genomic_DNA"/>
</dbReference>
<keyword evidence="3" id="KW-0012">Acyltransferase</keyword>
<dbReference type="Proteomes" id="UP000220527">
    <property type="component" value="Unassembled WGS sequence"/>
</dbReference>
<dbReference type="GO" id="GO:0016746">
    <property type="term" value="F:acyltransferase activity"/>
    <property type="evidence" value="ECO:0007669"/>
    <property type="project" value="UniProtKB-KW"/>
</dbReference>
<feature type="region of interest" description="Disordered" evidence="1">
    <location>
        <begin position="1"/>
        <end position="83"/>
    </location>
</feature>
<dbReference type="PANTHER" id="PTHR22753:SF14">
    <property type="entry name" value="MONOACYLGLYCEROL_DIACYLGLYCEROL O-ACYLTRANSFERASE"/>
    <property type="match status" value="1"/>
</dbReference>
<name>A0A2A6RDY1_9CHLR</name>
<dbReference type="Pfam" id="PF01553">
    <property type="entry name" value="Acyltransferase"/>
    <property type="match status" value="1"/>
</dbReference>
<dbReference type="PANTHER" id="PTHR22753">
    <property type="entry name" value="TRANSMEMBRANE PROTEIN 68"/>
    <property type="match status" value="1"/>
</dbReference>
<accession>A0A2A6RDY1</accession>
<organism evidence="3 4">
    <name type="scientific">Candidatus Viridilinea mediisalina</name>
    <dbReference type="NCBI Taxonomy" id="2024553"/>
    <lineage>
        <taxon>Bacteria</taxon>
        <taxon>Bacillati</taxon>
        <taxon>Chloroflexota</taxon>
        <taxon>Chloroflexia</taxon>
        <taxon>Chloroflexales</taxon>
        <taxon>Chloroflexineae</taxon>
        <taxon>Oscillochloridaceae</taxon>
        <taxon>Candidatus Viridilinea</taxon>
    </lineage>
</organism>
<dbReference type="AlphaFoldDB" id="A0A2A6RDY1"/>
<dbReference type="InterPro" id="IPR002123">
    <property type="entry name" value="Plipid/glycerol_acylTrfase"/>
</dbReference>
<keyword evidence="3" id="KW-0808">Transferase</keyword>
<dbReference type="CDD" id="cd07987">
    <property type="entry name" value="LPLAT_MGAT-like"/>
    <property type="match status" value="1"/>
</dbReference>
<evidence type="ECO:0000259" key="2">
    <source>
        <dbReference type="SMART" id="SM00563"/>
    </source>
</evidence>
<dbReference type="GO" id="GO:0016020">
    <property type="term" value="C:membrane"/>
    <property type="evidence" value="ECO:0007669"/>
    <property type="project" value="TreeGrafter"/>
</dbReference>
<proteinExistence type="predicted"/>
<keyword evidence="4" id="KW-1185">Reference proteome</keyword>